<keyword evidence="3" id="KW-1185">Reference proteome</keyword>
<dbReference type="InterPro" id="IPR036770">
    <property type="entry name" value="Ankyrin_rpt-contain_sf"/>
</dbReference>
<name>A0A7X0NYI4_9ACTN</name>
<dbReference type="AlphaFoldDB" id="A0A7X0NYI4"/>
<dbReference type="EMBL" id="JACHMI010000001">
    <property type="protein sequence ID" value="MBB6551736.1"/>
    <property type="molecule type" value="Genomic_DNA"/>
</dbReference>
<dbReference type="SUPFAM" id="SSF48403">
    <property type="entry name" value="Ankyrin repeat"/>
    <property type="match status" value="1"/>
</dbReference>
<feature type="region of interest" description="Disordered" evidence="1">
    <location>
        <begin position="1"/>
        <end position="23"/>
    </location>
</feature>
<dbReference type="RefSeq" id="WP_221525106.1">
    <property type="nucleotide sequence ID" value="NZ_JACHMI010000001.1"/>
</dbReference>
<protein>
    <recommendedName>
        <fullName evidence="4">Ankyrin repeat domain-containing protein</fullName>
    </recommendedName>
</protein>
<comment type="caution">
    <text evidence="2">The sequence shown here is derived from an EMBL/GenBank/DDBJ whole genome shotgun (WGS) entry which is preliminary data.</text>
</comment>
<organism evidence="2 3">
    <name type="scientific">Nonomuraea rubra</name>
    <dbReference type="NCBI Taxonomy" id="46180"/>
    <lineage>
        <taxon>Bacteria</taxon>
        <taxon>Bacillati</taxon>
        <taxon>Actinomycetota</taxon>
        <taxon>Actinomycetes</taxon>
        <taxon>Streptosporangiales</taxon>
        <taxon>Streptosporangiaceae</taxon>
        <taxon>Nonomuraea</taxon>
    </lineage>
</organism>
<accession>A0A7X0NYI4</accession>
<dbReference type="Gene3D" id="1.25.40.20">
    <property type="entry name" value="Ankyrin repeat-containing domain"/>
    <property type="match status" value="1"/>
</dbReference>
<evidence type="ECO:0000256" key="1">
    <source>
        <dbReference type="SAM" id="MobiDB-lite"/>
    </source>
</evidence>
<feature type="compositionally biased region" description="Pro residues" evidence="1">
    <location>
        <begin position="1"/>
        <end position="14"/>
    </location>
</feature>
<gene>
    <name evidence="2" type="ORF">HD593_006531</name>
</gene>
<feature type="region of interest" description="Disordered" evidence="1">
    <location>
        <begin position="201"/>
        <end position="222"/>
    </location>
</feature>
<evidence type="ECO:0008006" key="4">
    <source>
        <dbReference type="Google" id="ProtNLM"/>
    </source>
</evidence>
<evidence type="ECO:0000313" key="2">
    <source>
        <dbReference type="EMBL" id="MBB6551736.1"/>
    </source>
</evidence>
<sequence length="615" mass="68099">MSAAPPPAGLPPRTPSRSYPPHEASRLRRIRQYAVPPWMVEQATERRLAGDWRGACAAANVEVTFDLAGIAGTHGTAVATAIEDDLCHFAPDLLRWHLPRLDRGRTTIVPDQVMVLSRPGEAPDASCLYLQTPRWMAHGPQRLRLRVGPVRHRNTYLETDWAYSAFWRDVVQDWSSSRHLWDARHAGDLRERCGGDQARAPFLHGDGTPRGAEELPAAGPGRADPAALTEWVTLLHERGEVEAAFAAAGLELDTAPFEVGSYYAVQRVDPLDVLARLPLALTRVEAEIRRLSASTGTGRFWLPYRQYAALVFETGGSEAGLRVRVVEFGLGTEPGDAVLPEACWRRLPDLDLLRDGYPPERLHPLVREALVPGRAVDGVPAQPSDPALPEPARVRCRGEWHEVSFRDGVLQIPHSAEEQQRESAMRAFGGAIAGCFAVRHAWTSGTGRLPKVLRDQRKELLSRVQHGDLPEVLRLLDAGVDPRVRDGRQRTLLHLLHLLDPGADPKVPGRRRREAAHRLRHLDHDGLLGRLLAAGLDIDARDEDRRTPLFSAICGDGSVGLIQALLTAGARIDLTGDIHGGPVSLHRLITWLARDDLDFITDRIEREHPELIEEE</sequence>
<reference evidence="2 3" key="1">
    <citation type="submission" date="2020-08" db="EMBL/GenBank/DDBJ databases">
        <title>Sequencing the genomes of 1000 actinobacteria strains.</title>
        <authorList>
            <person name="Klenk H.-P."/>
        </authorList>
    </citation>
    <scope>NUCLEOTIDE SEQUENCE [LARGE SCALE GENOMIC DNA]</scope>
    <source>
        <strain evidence="2 3">DSM 43768</strain>
    </source>
</reference>
<proteinExistence type="predicted"/>
<evidence type="ECO:0000313" key="3">
    <source>
        <dbReference type="Proteomes" id="UP000565579"/>
    </source>
</evidence>
<dbReference type="Proteomes" id="UP000565579">
    <property type="component" value="Unassembled WGS sequence"/>
</dbReference>